<keyword evidence="2" id="KW-1185">Reference proteome</keyword>
<organism evidence="1 2">
    <name type="scientific">Lindgomyces ingoldianus</name>
    <dbReference type="NCBI Taxonomy" id="673940"/>
    <lineage>
        <taxon>Eukaryota</taxon>
        <taxon>Fungi</taxon>
        <taxon>Dikarya</taxon>
        <taxon>Ascomycota</taxon>
        <taxon>Pezizomycotina</taxon>
        <taxon>Dothideomycetes</taxon>
        <taxon>Pleosporomycetidae</taxon>
        <taxon>Pleosporales</taxon>
        <taxon>Lindgomycetaceae</taxon>
        <taxon>Lindgomyces</taxon>
    </lineage>
</organism>
<sequence>MHRPPEPHLSFTIPSIHDDTTLDCRIYHPEDVSNPQIKGSEDSRPWRTKGIVMAHPYAPMGGSYDDRVVGIVVEESLSLGYFVGTFNFRGAHGSKGRTSWTGKPELNDYISFAAFFIHYLSYLNLFPSSDANFMPDQSPISPPSQNQGGLSRTSTKEKPLVILGGYSYGSLILRHLPPILPLLQSFSMPLDGTATSEILLRARKLADQSNQEWINLARDRLRQNSPQKGKGHENKLSVTIGGEETSPDVRRSSREIRRSMEGSRSLDLGRRMRSLSHRRLIRPQTPPDDPKVKQGRLEIEVPDARYLLISPLVPPLSTLAATGLGHKFWNGTLGSHHETLVHNPTLAIYGDQDGFASAKKVQQWTKKLCVVLGTKFSFVEVAGAGHFWHEPGVERQLRDTLKAWERGKVKGWEGALGHTDLN</sequence>
<evidence type="ECO:0000313" key="1">
    <source>
        <dbReference type="EMBL" id="KAF2476467.1"/>
    </source>
</evidence>
<protein>
    <submittedName>
        <fullName evidence="1">Uncharacterized protein</fullName>
    </submittedName>
</protein>
<evidence type="ECO:0000313" key="2">
    <source>
        <dbReference type="Proteomes" id="UP000799755"/>
    </source>
</evidence>
<gene>
    <name evidence="1" type="ORF">BDR25DRAFT_252485</name>
</gene>
<dbReference type="Proteomes" id="UP000799755">
    <property type="component" value="Unassembled WGS sequence"/>
</dbReference>
<name>A0ACB6RDR1_9PLEO</name>
<comment type="caution">
    <text evidence="1">The sequence shown here is derived from an EMBL/GenBank/DDBJ whole genome shotgun (WGS) entry which is preliminary data.</text>
</comment>
<accession>A0ACB6RDR1</accession>
<reference evidence="1" key="1">
    <citation type="journal article" date="2020" name="Stud. Mycol.">
        <title>101 Dothideomycetes genomes: a test case for predicting lifestyles and emergence of pathogens.</title>
        <authorList>
            <person name="Haridas S."/>
            <person name="Albert R."/>
            <person name="Binder M."/>
            <person name="Bloem J."/>
            <person name="Labutti K."/>
            <person name="Salamov A."/>
            <person name="Andreopoulos B."/>
            <person name="Baker S."/>
            <person name="Barry K."/>
            <person name="Bills G."/>
            <person name="Bluhm B."/>
            <person name="Cannon C."/>
            <person name="Castanera R."/>
            <person name="Culley D."/>
            <person name="Daum C."/>
            <person name="Ezra D."/>
            <person name="Gonzalez J."/>
            <person name="Henrissat B."/>
            <person name="Kuo A."/>
            <person name="Liang C."/>
            <person name="Lipzen A."/>
            <person name="Lutzoni F."/>
            <person name="Magnuson J."/>
            <person name="Mondo S."/>
            <person name="Nolan M."/>
            <person name="Ohm R."/>
            <person name="Pangilinan J."/>
            <person name="Park H.-J."/>
            <person name="Ramirez L."/>
            <person name="Alfaro M."/>
            <person name="Sun H."/>
            <person name="Tritt A."/>
            <person name="Yoshinaga Y."/>
            <person name="Zwiers L.-H."/>
            <person name="Turgeon B."/>
            <person name="Goodwin S."/>
            <person name="Spatafora J."/>
            <person name="Crous P."/>
            <person name="Grigoriev I."/>
        </authorList>
    </citation>
    <scope>NUCLEOTIDE SEQUENCE</scope>
    <source>
        <strain evidence="1">ATCC 200398</strain>
    </source>
</reference>
<dbReference type="EMBL" id="MU003494">
    <property type="protein sequence ID" value="KAF2476467.1"/>
    <property type="molecule type" value="Genomic_DNA"/>
</dbReference>
<proteinExistence type="predicted"/>